<name>A0A0Q0RPZ0_9ARCH</name>
<sequence length="197" mass="22469">MISMEDDLWTLLNILENNTRRELLKMLANYDSYALELSKAMGISQQAINKQLDILEKIGLVSASGIIPSSLGAPRKIYKSQGFSTIIIDYSKNFMGIKKLDIEYENKVDLPDLNISLIKKLNDINNAINDIEKKRTELLAIKDKIIEKLKTAADKYDDFCRKVIRSFLENLDISRTSKETGVPEYVVNEIITKFTSE</sequence>
<dbReference type="InterPro" id="IPR036388">
    <property type="entry name" value="WH-like_DNA-bd_sf"/>
</dbReference>
<dbReference type="CDD" id="cd00090">
    <property type="entry name" value="HTH_ARSR"/>
    <property type="match status" value="1"/>
</dbReference>
<dbReference type="SUPFAM" id="SSF46785">
    <property type="entry name" value="Winged helix' DNA-binding domain"/>
    <property type="match status" value="1"/>
</dbReference>
<dbReference type="SMART" id="SM00418">
    <property type="entry name" value="HTH_ARSR"/>
    <property type="match status" value="1"/>
</dbReference>
<feature type="domain" description="HTH arsR-type" evidence="2">
    <location>
        <begin position="10"/>
        <end position="92"/>
    </location>
</feature>
<dbReference type="GO" id="GO:0003700">
    <property type="term" value="F:DNA-binding transcription factor activity"/>
    <property type="evidence" value="ECO:0007669"/>
    <property type="project" value="InterPro"/>
</dbReference>
<evidence type="ECO:0000313" key="4">
    <source>
        <dbReference type="Proteomes" id="UP000050301"/>
    </source>
</evidence>
<organism evidence="3 4">
    <name type="scientific">Acidiplasma cupricumulans</name>
    <dbReference type="NCBI Taxonomy" id="312540"/>
    <lineage>
        <taxon>Archaea</taxon>
        <taxon>Methanobacteriati</taxon>
        <taxon>Thermoplasmatota</taxon>
        <taxon>Thermoplasmata</taxon>
        <taxon>Thermoplasmatales</taxon>
        <taxon>Ferroplasmaceae</taxon>
        <taxon>Acidiplasma</taxon>
    </lineage>
</organism>
<proteinExistence type="predicted"/>
<gene>
    <name evidence="3" type="ORF">AOG55_00980</name>
</gene>
<dbReference type="InterPro" id="IPR011991">
    <property type="entry name" value="ArsR-like_HTH"/>
</dbReference>
<dbReference type="AlphaFoldDB" id="A0A0Q0RPZ0"/>
<evidence type="ECO:0000313" key="3">
    <source>
        <dbReference type="EMBL" id="KQB34305.1"/>
    </source>
</evidence>
<reference evidence="3 4" key="1">
    <citation type="submission" date="2015-09" db="EMBL/GenBank/DDBJ databases">
        <title>Heavy metals and arsenic resistance mechanisms in polyextremophilic archaea of the family Ferroplasmaceae.</title>
        <authorList>
            <person name="Bulaev A.G."/>
            <person name="Kanygina A.V."/>
        </authorList>
    </citation>
    <scope>NUCLEOTIDE SEQUENCE [LARGE SCALE GENOMIC DNA]</scope>
    <source>
        <strain evidence="3 4">BH2</strain>
    </source>
</reference>
<dbReference type="EMBL" id="LKBH01000262">
    <property type="protein sequence ID" value="KQB34305.1"/>
    <property type="molecule type" value="Genomic_DNA"/>
</dbReference>
<evidence type="ECO:0000256" key="1">
    <source>
        <dbReference type="SAM" id="Coils"/>
    </source>
</evidence>
<dbReference type="InParanoid" id="A0A0Q0RPZ0"/>
<dbReference type="Gene3D" id="1.10.10.10">
    <property type="entry name" value="Winged helix-like DNA-binding domain superfamily/Winged helix DNA-binding domain"/>
    <property type="match status" value="1"/>
</dbReference>
<keyword evidence="1" id="KW-0175">Coiled coil</keyword>
<dbReference type="InterPro" id="IPR001845">
    <property type="entry name" value="HTH_ArsR_DNA-bd_dom"/>
</dbReference>
<feature type="coiled-coil region" evidence="1">
    <location>
        <begin position="114"/>
        <end position="144"/>
    </location>
</feature>
<protein>
    <recommendedName>
        <fullName evidence="2">HTH arsR-type domain-containing protein</fullName>
    </recommendedName>
</protein>
<dbReference type="Proteomes" id="UP000050301">
    <property type="component" value="Unassembled WGS sequence"/>
</dbReference>
<keyword evidence="4" id="KW-1185">Reference proteome</keyword>
<dbReference type="InterPro" id="IPR036390">
    <property type="entry name" value="WH_DNA-bd_sf"/>
</dbReference>
<accession>A0A0Q0RPZ0</accession>
<dbReference type="Pfam" id="PF01022">
    <property type="entry name" value="HTH_5"/>
    <property type="match status" value="1"/>
</dbReference>
<comment type="caution">
    <text evidence="3">The sequence shown here is derived from an EMBL/GenBank/DDBJ whole genome shotgun (WGS) entry which is preliminary data.</text>
</comment>
<evidence type="ECO:0000259" key="2">
    <source>
        <dbReference type="SMART" id="SM00418"/>
    </source>
</evidence>